<dbReference type="Proteomes" id="UP000236379">
    <property type="component" value="Unassembled WGS sequence"/>
</dbReference>
<dbReference type="InterPro" id="IPR035940">
    <property type="entry name" value="CAP_sf"/>
</dbReference>
<evidence type="ECO:0000256" key="1">
    <source>
        <dbReference type="SAM" id="SignalP"/>
    </source>
</evidence>
<dbReference type="OrthoDB" id="9783944at2"/>
<evidence type="ECO:0000259" key="2">
    <source>
        <dbReference type="Pfam" id="PF00188"/>
    </source>
</evidence>
<dbReference type="SUPFAM" id="SSF55797">
    <property type="entry name" value="PR-1-like"/>
    <property type="match status" value="1"/>
</dbReference>
<dbReference type="InterPro" id="IPR014044">
    <property type="entry name" value="CAP_dom"/>
</dbReference>
<gene>
    <name evidence="3" type="ORF">CVO96_04760</name>
</gene>
<dbReference type="EMBL" id="PPPD01000001">
    <property type="protein sequence ID" value="PNY80770.1"/>
    <property type="molecule type" value="Genomic_DNA"/>
</dbReference>
<evidence type="ECO:0000313" key="4">
    <source>
        <dbReference type="Proteomes" id="UP000236379"/>
    </source>
</evidence>
<dbReference type="AlphaFoldDB" id="A0A2K3UW78"/>
<name>A0A2K3UW78_9DEIO</name>
<dbReference type="PROSITE" id="PS51257">
    <property type="entry name" value="PROKAR_LIPOPROTEIN"/>
    <property type="match status" value="1"/>
</dbReference>
<dbReference type="PANTHER" id="PTHR31157">
    <property type="entry name" value="SCP DOMAIN-CONTAINING PROTEIN"/>
    <property type="match status" value="1"/>
</dbReference>
<proteinExistence type="predicted"/>
<feature type="domain" description="SCP" evidence="2">
    <location>
        <begin position="64"/>
        <end position="172"/>
    </location>
</feature>
<keyword evidence="4" id="KW-1185">Reference proteome</keyword>
<reference evidence="3 4" key="1">
    <citation type="submission" date="2018-01" db="EMBL/GenBank/DDBJ databases">
        <title>Deinococcus koreensis sp. nov., a radiation-resistant bacterium isolated from river water.</title>
        <authorList>
            <person name="Choi A."/>
        </authorList>
    </citation>
    <scope>NUCLEOTIDE SEQUENCE [LARGE SCALE GENOMIC DNA]</scope>
    <source>
        <strain evidence="3 4">SJW1-2</strain>
    </source>
</reference>
<comment type="caution">
    <text evidence="3">The sequence shown here is derived from an EMBL/GenBank/DDBJ whole genome shotgun (WGS) entry which is preliminary data.</text>
</comment>
<keyword evidence="1" id="KW-0732">Signal</keyword>
<dbReference type="PANTHER" id="PTHR31157:SF1">
    <property type="entry name" value="SCP DOMAIN-CONTAINING PROTEIN"/>
    <property type="match status" value="1"/>
</dbReference>
<accession>A0A2K3UW78</accession>
<dbReference type="RefSeq" id="WP_103310921.1">
    <property type="nucleotide sequence ID" value="NZ_PPPD01000001.1"/>
</dbReference>
<feature type="signal peptide" evidence="1">
    <location>
        <begin position="1"/>
        <end position="21"/>
    </location>
</feature>
<dbReference type="Gene3D" id="3.40.33.10">
    <property type="entry name" value="CAP"/>
    <property type="match status" value="1"/>
</dbReference>
<sequence length="175" mass="18820">MFTPRLIPVMLSALLLASCGGAPTESAPPTGDTPPDGVMAQLLKDLNAARGKAQQCGTQRFPAASPVTWNTQLTAAAHAHALDMANRNYFDHVSPEGGLMEQRVEAAGYVNWRELGENIAAGYTASTVMQGWLDSEKHCATLMDPLLREVGISVVETVSPGNKYANYWVQDFGTR</sequence>
<dbReference type="CDD" id="cd05379">
    <property type="entry name" value="CAP_bacterial"/>
    <property type="match status" value="1"/>
</dbReference>
<organism evidence="3 4">
    <name type="scientific">Deinococcus koreensis</name>
    <dbReference type="NCBI Taxonomy" id="2054903"/>
    <lineage>
        <taxon>Bacteria</taxon>
        <taxon>Thermotogati</taxon>
        <taxon>Deinococcota</taxon>
        <taxon>Deinococci</taxon>
        <taxon>Deinococcales</taxon>
        <taxon>Deinococcaceae</taxon>
        <taxon>Deinococcus</taxon>
    </lineage>
</organism>
<evidence type="ECO:0000313" key="3">
    <source>
        <dbReference type="EMBL" id="PNY80770.1"/>
    </source>
</evidence>
<dbReference type="Pfam" id="PF00188">
    <property type="entry name" value="CAP"/>
    <property type="match status" value="1"/>
</dbReference>
<feature type="chain" id="PRO_5014348152" evidence="1">
    <location>
        <begin position="22"/>
        <end position="175"/>
    </location>
</feature>
<protein>
    <submittedName>
        <fullName evidence="3">CAP domain-containing protein</fullName>
    </submittedName>
</protein>